<dbReference type="RefSeq" id="WP_191284450.1">
    <property type="nucleotide sequence ID" value="NZ_BNCH01000001.1"/>
</dbReference>
<feature type="transmembrane region" description="Helical" evidence="1">
    <location>
        <begin position="31"/>
        <end position="51"/>
    </location>
</feature>
<protein>
    <recommendedName>
        <fullName evidence="4">YIP1 family protein</fullName>
    </recommendedName>
</protein>
<keyword evidence="3" id="KW-1185">Reference proteome</keyword>
<feature type="transmembrane region" description="Helical" evidence="1">
    <location>
        <begin position="134"/>
        <end position="153"/>
    </location>
</feature>
<feature type="transmembrane region" description="Helical" evidence="1">
    <location>
        <begin position="63"/>
        <end position="84"/>
    </location>
</feature>
<evidence type="ECO:0000313" key="3">
    <source>
        <dbReference type="Proteomes" id="UP000609802"/>
    </source>
</evidence>
<proteinExistence type="predicted"/>
<gene>
    <name evidence="2" type="ORF">GCM10016455_00230</name>
</gene>
<evidence type="ECO:0008006" key="4">
    <source>
        <dbReference type="Google" id="ProtNLM"/>
    </source>
</evidence>
<comment type="caution">
    <text evidence="2">The sequence shown here is derived from an EMBL/GenBank/DDBJ whole genome shotgun (WGS) entry which is preliminary data.</text>
</comment>
<dbReference type="Proteomes" id="UP000609802">
    <property type="component" value="Unassembled WGS sequence"/>
</dbReference>
<organism evidence="2 3">
    <name type="scientific">Aliiroseovarius zhejiangensis</name>
    <dbReference type="NCBI Taxonomy" id="1632025"/>
    <lineage>
        <taxon>Bacteria</taxon>
        <taxon>Pseudomonadati</taxon>
        <taxon>Pseudomonadota</taxon>
        <taxon>Alphaproteobacteria</taxon>
        <taxon>Rhodobacterales</taxon>
        <taxon>Paracoccaceae</taxon>
        <taxon>Aliiroseovarius</taxon>
    </lineage>
</organism>
<evidence type="ECO:0000256" key="1">
    <source>
        <dbReference type="SAM" id="Phobius"/>
    </source>
</evidence>
<dbReference type="EMBL" id="BNCH01000001">
    <property type="protein sequence ID" value="GHE85121.1"/>
    <property type="molecule type" value="Genomic_DNA"/>
</dbReference>
<reference evidence="3" key="1">
    <citation type="journal article" date="2019" name="Int. J. Syst. Evol. Microbiol.">
        <title>The Global Catalogue of Microorganisms (GCM) 10K type strain sequencing project: providing services to taxonomists for standard genome sequencing and annotation.</title>
        <authorList>
            <consortium name="The Broad Institute Genomics Platform"/>
            <consortium name="The Broad Institute Genome Sequencing Center for Infectious Disease"/>
            <person name="Wu L."/>
            <person name="Ma J."/>
        </authorList>
    </citation>
    <scope>NUCLEOTIDE SEQUENCE [LARGE SCALE GENOMIC DNA]</scope>
    <source>
        <strain evidence="3">KCTC 42443</strain>
    </source>
</reference>
<sequence>MSVIDDVIRSYRAPRAVFRRRLDLGTREDKALAVLMGGCLLVFAAQLPRLARVAHETGEDLNMLMGGTMLAWIFIMPLAFYVIGTLSHMLMRLAGGKGTAFGARFALFWALLCATPLWLLWGLVAGFIGEGVQMSLTGALALLAFLLFWSINLREAERGVEG</sequence>
<name>A0ABQ3IKZ2_9RHOB</name>
<accession>A0ABQ3IKZ2</accession>
<keyword evidence="1" id="KW-0472">Membrane</keyword>
<feature type="transmembrane region" description="Helical" evidence="1">
    <location>
        <begin position="105"/>
        <end position="128"/>
    </location>
</feature>
<evidence type="ECO:0000313" key="2">
    <source>
        <dbReference type="EMBL" id="GHE85121.1"/>
    </source>
</evidence>
<keyword evidence="1" id="KW-1133">Transmembrane helix</keyword>
<keyword evidence="1" id="KW-0812">Transmembrane</keyword>